<proteinExistence type="inferred from homology"/>
<dbReference type="InterPro" id="IPR044993">
    <property type="entry name" value="BXL"/>
</dbReference>
<dbReference type="EMBL" id="LHPF02000002">
    <property type="protein sequence ID" value="PSC75977.1"/>
    <property type="molecule type" value="Genomic_DNA"/>
</dbReference>
<dbReference type="SUPFAM" id="SSF54001">
    <property type="entry name" value="Cysteine proteinases"/>
    <property type="match status" value="1"/>
</dbReference>
<evidence type="ECO:0000256" key="5">
    <source>
        <dbReference type="SAM" id="MobiDB-lite"/>
    </source>
</evidence>
<dbReference type="Pfam" id="PF01915">
    <property type="entry name" value="Glyco_hydro_3_C"/>
    <property type="match status" value="1"/>
</dbReference>
<dbReference type="InterPro" id="IPR036962">
    <property type="entry name" value="Glyco_hydro_3_N_sf"/>
</dbReference>
<dbReference type="Proteomes" id="UP000239649">
    <property type="component" value="Unassembled WGS sequence"/>
</dbReference>
<gene>
    <name evidence="7" type="ORF">C2E20_1324</name>
</gene>
<dbReference type="Pfam" id="PF00933">
    <property type="entry name" value="Glyco_hydro_3"/>
    <property type="match status" value="1"/>
</dbReference>
<dbReference type="PRINTS" id="PR00133">
    <property type="entry name" value="GLHYDRLASE3"/>
</dbReference>
<dbReference type="GO" id="GO:0046556">
    <property type="term" value="F:alpha-L-arabinofuranosidase activity"/>
    <property type="evidence" value="ECO:0007669"/>
    <property type="project" value="TreeGrafter"/>
</dbReference>
<dbReference type="SUPFAM" id="SSF52279">
    <property type="entry name" value="Beta-D-glucan exohydrolase, C-terminal domain"/>
    <property type="match status" value="1"/>
</dbReference>
<dbReference type="GO" id="GO:0031222">
    <property type="term" value="P:arabinan catabolic process"/>
    <property type="evidence" value="ECO:0007669"/>
    <property type="project" value="TreeGrafter"/>
</dbReference>
<feature type="compositionally biased region" description="Low complexity" evidence="5">
    <location>
        <begin position="54"/>
        <end position="77"/>
    </location>
</feature>
<keyword evidence="2" id="KW-0732">Signal</keyword>
<feature type="domain" description="OTU" evidence="6">
    <location>
        <begin position="179"/>
        <end position="292"/>
    </location>
</feature>
<reference evidence="7 8" key="1">
    <citation type="journal article" date="2018" name="Plant J.">
        <title>Genome sequences of Chlorella sorokiniana UTEX 1602 and Micractinium conductrix SAG 241.80: implications to maltose excretion by a green alga.</title>
        <authorList>
            <person name="Arriola M.B."/>
            <person name="Velmurugan N."/>
            <person name="Zhang Y."/>
            <person name="Plunkett M.H."/>
            <person name="Hondzo H."/>
            <person name="Barney B.M."/>
        </authorList>
    </citation>
    <scope>NUCLEOTIDE SEQUENCE [LARGE SCALE GENOMIC DNA]</scope>
    <source>
        <strain evidence="7 8">SAG 241.80</strain>
    </source>
</reference>
<evidence type="ECO:0000256" key="1">
    <source>
        <dbReference type="ARBA" id="ARBA00005336"/>
    </source>
</evidence>
<dbReference type="OrthoDB" id="415023at2759"/>
<dbReference type="Gene3D" id="3.40.50.1700">
    <property type="entry name" value="Glycoside hydrolase family 3 C-terminal domain"/>
    <property type="match status" value="1"/>
</dbReference>
<dbReference type="AlphaFoldDB" id="A0A2P6VPJ0"/>
<dbReference type="InterPro" id="IPR017853">
    <property type="entry name" value="GH"/>
</dbReference>
<dbReference type="InterPro" id="IPR003323">
    <property type="entry name" value="OTU_dom"/>
</dbReference>
<dbReference type="Gene3D" id="3.20.20.300">
    <property type="entry name" value="Glycoside hydrolase, family 3, N-terminal domain"/>
    <property type="match status" value="1"/>
</dbReference>
<keyword evidence="8" id="KW-1185">Reference proteome</keyword>
<comment type="caution">
    <text evidence="7">The sequence shown here is derived from an EMBL/GenBank/DDBJ whole genome shotgun (WGS) entry which is preliminary data.</text>
</comment>
<keyword evidence="3" id="KW-0378">Hydrolase</keyword>
<comment type="similarity">
    <text evidence="1">Belongs to the glycosyl hydrolase 3 family.</text>
</comment>
<evidence type="ECO:0000259" key="6">
    <source>
        <dbReference type="PROSITE" id="PS50802"/>
    </source>
</evidence>
<accession>A0A2P6VPJ0</accession>
<evidence type="ECO:0000313" key="7">
    <source>
        <dbReference type="EMBL" id="PSC75977.1"/>
    </source>
</evidence>
<dbReference type="STRING" id="554055.A0A2P6VPJ0"/>
<dbReference type="PROSITE" id="PS50802">
    <property type="entry name" value="OTU"/>
    <property type="match status" value="1"/>
</dbReference>
<sequence>MSCCCGGAEDADAPPVPIDDARAEELRSQLLGIILPRDVGWDEATVNMSFTTPFSQGQAAPSGGAASGTPGSSPFASHNVVQAPGLGAFERRHSMSMRPAPSGGASGLQWTDSRKLLEAAIAMEQVGALPTMQQIPEGQAAPAAGGGWGGGWGASGDDGWQQLQVAEQQLQGRLFKLKLEHCVMEGDGNCQFRSISFGLYGTPRHHMYVRRQAISYMKAHPQDFEAFLGEEFKSYLRGMAQPGAWGDELTLRATCEALAVVVNVISSDDANWFLRYIPRSTRPKHECFVTYVAPIHYNAIRRQNTGDRLRRSFGRQHSQLARAVSTYTRNYGLPENPQNVAAAGLRVEALLARLTPAQNLAQLQTDPSGGIPELGLPDTIWQAECQHSVKVGGAGHEAAPGSGEGATIYPQALTQRMASQIADEAQALRNQMLARGKVGAYDHCLSPHIAIARDPQWGRVSETFGEDPMLQANMGVAFVRGLQGAAQAGGPGPRQRHIKVGATCNHFLGHDLERWKGHSAHNWNAEPRDVRDTFLPPFQACAAEAASVMCAFNALNGTPSCASEQLLAGVLREQMGFEGFVVTDNRVLNTITEPYPGGLGFADGSIEKASAEVIRAGADMIMKLSNNTRPGDLTSEQLDAAAKRVLMARIRLGHFDPPGSLPWSGLNTSVIGSEPHVATAVEISAKGSVLLKNEGVLPLDAARIKRLAVLGPFADQRVYILGRNVGATAGPVLTPLAALRAALPGAEVTFNSDTAYRYTRANAAADAAACEAADACVLFLGSRVSLRGPKELSKDDELPENAYDTLVEGEGQDRESLLLQGQQLKLWKDVSAATAKPLIVVLVHGGALDVSQLQASSRAGAILSAFIPGQHGAAALADILLGRVSPSGRTPLTWYTDAYTELPMTDLHMRADPQRGYPGRTYRYWRGEDVGGGFEEAVLYPFGHGLSYANFSLSGAAVAAGAAGNATASVTVTHAGGPPAEAAVLLFLSYLGPEAAGSGEAGGGSRAGQDEAAGAAAALPGATLRASGCSPAPSGTDLVQRLAAYARTRQLSPAVASQQLSFQLRVTADSSSSWAGFGDPDPPCGTYSLQFGHDQAAAAVLVLAP</sequence>
<dbReference type="InterPro" id="IPR036881">
    <property type="entry name" value="Glyco_hydro_3_C_sf"/>
</dbReference>
<evidence type="ECO:0000256" key="2">
    <source>
        <dbReference type="ARBA" id="ARBA00022729"/>
    </source>
</evidence>
<dbReference type="PANTHER" id="PTHR42721:SF3">
    <property type="entry name" value="BETA-D-XYLOSIDASE 5-RELATED"/>
    <property type="match status" value="1"/>
</dbReference>
<dbReference type="InterPro" id="IPR001764">
    <property type="entry name" value="Glyco_hydro_3_N"/>
</dbReference>
<dbReference type="Gene3D" id="3.90.70.80">
    <property type="match status" value="1"/>
</dbReference>
<dbReference type="SUPFAM" id="SSF51445">
    <property type="entry name" value="(Trans)glycosidases"/>
    <property type="match status" value="1"/>
</dbReference>
<dbReference type="InterPro" id="IPR038765">
    <property type="entry name" value="Papain-like_cys_pep_sf"/>
</dbReference>
<dbReference type="Pfam" id="PF02338">
    <property type="entry name" value="OTU"/>
    <property type="match status" value="1"/>
</dbReference>
<feature type="region of interest" description="Disordered" evidence="5">
    <location>
        <begin position="53"/>
        <end position="79"/>
    </location>
</feature>
<dbReference type="GO" id="GO:0009044">
    <property type="term" value="F:xylan 1,4-beta-xylosidase activity"/>
    <property type="evidence" value="ECO:0007669"/>
    <property type="project" value="InterPro"/>
</dbReference>
<dbReference type="CDD" id="cd22751">
    <property type="entry name" value="OTU_plant_OTU9-like"/>
    <property type="match status" value="1"/>
</dbReference>
<evidence type="ECO:0000256" key="3">
    <source>
        <dbReference type="ARBA" id="ARBA00022801"/>
    </source>
</evidence>
<dbReference type="InterPro" id="IPR002772">
    <property type="entry name" value="Glyco_hydro_3_C"/>
</dbReference>
<dbReference type="PANTHER" id="PTHR42721">
    <property type="entry name" value="SUGAR HYDROLASE-RELATED"/>
    <property type="match status" value="1"/>
</dbReference>
<protein>
    <submittedName>
        <fullName evidence="7">Beta-D-xylosidase 7</fullName>
    </submittedName>
</protein>
<keyword evidence="4" id="KW-0326">Glycosidase</keyword>
<name>A0A2P6VPJ0_9CHLO</name>
<organism evidence="7 8">
    <name type="scientific">Micractinium conductrix</name>
    <dbReference type="NCBI Taxonomy" id="554055"/>
    <lineage>
        <taxon>Eukaryota</taxon>
        <taxon>Viridiplantae</taxon>
        <taxon>Chlorophyta</taxon>
        <taxon>core chlorophytes</taxon>
        <taxon>Trebouxiophyceae</taxon>
        <taxon>Chlorellales</taxon>
        <taxon>Chlorellaceae</taxon>
        <taxon>Chlorella clade</taxon>
        <taxon>Micractinium</taxon>
    </lineage>
</organism>
<evidence type="ECO:0000313" key="8">
    <source>
        <dbReference type="Proteomes" id="UP000239649"/>
    </source>
</evidence>
<dbReference type="GO" id="GO:0045493">
    <property type="term" value="P:xylan catabolic process"/>
    <property type="evidence" value="ECO:0007669"/>
    <property type="project" value="InterPro"/>
</dbReference>
<evidence type="ECO:0000256" key="4">
    <source>
        <dbReference type="ARBA" id="ARBA00023295"/>
    </source>
</evidence>